<evidence type="ECO:0000256" key="3">
    <source>
        <dbReference type="ARBA" id="ARBA00022786"/>
    </source>
</evidence>
<evidence type="ECO:0000256" key="2">
    <source>
        <dbReference type="ARBA" id="ARBA00009993"/>
    </source>
</evidence>
<dbReference type="GO" id="GO:0009867">
    <property type="term" value="P:jasmonic acid mediated signaling pathway"/>
    <property type="evidence" value="ECO:0007669"/>
    <property type="project" value="UniProtKB-ARBA"/>
</dbReference>
<dbReference type="InterPro" id="IPR036296">
    <property type="entry name" value="SKP1-like_dim_sf"/>
</dbReference>
<feature type="domain" description="SKP1 component dimerisation" evidence="4">
    <location>
        <begin position="92"/>
        <end position="135"/>
    </location>
</feature>
<dbReference type="SMART" id="SM00512">
    <property type="entry name" value="Skp1"/>
    <property type="match status" value="1"/>
</dbReference>
<dbReference type="SUPFAM" id="SSF54695">
    <property type="entry name" value="POZ domain"/>
    <property type="match status" value="1"/>
</dbReference>
<reference evidence="6" key="1">
    <citation type="submission" date="2025-08" db="UniProtKB">
        <authorList>
            <consortium name="RefSeq"/>
        </authorList>
    </citation>
    <scope>IDENTIFICATION</scope>
    <source>
        <tissue evidence="6">Seedling</tissue>
    </source>
</reference>
<accession>A0A6P4AWL0</accession>
<comment type="similarity">
    <text evidence="2">Belongs to the SKP1 family.</text>
</comment>
<evidence type="ECO:0000256" key="1">
    <source>
        <dbReference type="ARBA" id="ARBA00004906"/>
    </source>
</evidence>
<keyword evidence="3" id="KW-0833">Ubl conjugation pathway</keyword>
<dbReference type="GeneID" id="107427757"/>
<evidence type="ECO:0000259" key="4">
    <source>
        <dbReference type="Pfam" id="PF01466"/>
    </source>
</evidence>
<dbReference type="RefSeq" id="XP_015893623.1">
    <property type="nucleotide sequence ID" value="XM_016038137.1"/>
</dbReference>
<organism evidence="5 6">
    <name type="scientific">Ziziphus jujuba</name>
    <name type="common">Chinese jujube</name>
    <name type="synonym">Ziziphus sativa</name>
    <dbReference type="NCBI Taxonomy" id="326968"/>
    <lineage>
        <taxon>Eukaryota</taxon>
        <taxon>Viridiplantae</taxon>
        <taxon>Streptophyta</taxon>
        <taxon>Embryophyta</taxon>
        <taxon>Tracheophyta</taxon>
        <taxon>Spermatophyta</taxon>
        <taxon>Magnoliopsida</taxon>
        <taxon>eudicotyledons</taxon>
        <taxon>Gunneridae</taxon>
        <taxon>Pentapetalae</taxon>
        <taxon>rosids</taxon>
        <taxon>fabids</taxon>
        <taxon>Rosales</taxon>
        <taxon>Rhamnaceae</taxon>
        <taxon>Paliureae</taxon>
        <taxon>Ziziphus</taxon>
    </lineage>
</organism>
<dbReference type="GO" id="GO:0016567">
    <property type="term" value="P:protein ubiquitination"/>
    <property type="evidence" value="ECO:0007669"/>
    <property type="project" value="UniProtKB-UniPathway"/>
</dbReference>
<dbReference type="KEGG" id="zju:107427757"/>
<dbReference type="SUPFAM" id="SSF81382">
    <property type="entry name" value="Skp1 dimerisation domain-like"/>
    <property type="match status" value="1"/>
</dbReference>
<dbReference type="InParanoid" id="A0A6P4AWL0"/>
<dbReference type="InterPro" id="IPR016897">
    <property type="entry name" value="SKP1"/>
</dbReference>
<dbReference type="Pfam" id="PF01466">
    <property type="entry name" value="Skp1"/>
    <property type="match status" value="1"/>
</dbReference>
<dbReference type="InterPro" id="IPR001232">
    <property type="entry name" value="SKP1-like"/>
</dbReference>
<dbReference type="PANTHER" id="PTHR11165">
    <property type="entry name" value="SKP1"/>
    <property type="match status" value="1"/>
</dbReference>
<name>A0A6P4AWL0_ZIZJJ</name>
<sequence>MSCIQVESTDGESFVIDQACSIAHESKFMRMMLESNSSGKCRVCITASIMKKLISYSANQLEASLDLKMCSADTLVDLLKAAHFLDMSTVEDVIAESIADRMKGQNRETIRQIFGIQNDFTEEEEKQRLRESGWAFK</sequence>
<dbReference type="Gene3D" id="3.30.710.10">
    <property type="entry name" value="Potassium Channel Kv1.1, Chain A"/>
    <property type="match status" value="1"/>
</dbReference>
<dbReference type="Proteomes" id="UP001652623">
    <property type="component" value="Chromosome 9"/>
</dbReference>
<dbReference type="InterPro" id="IPR011333">
    <property type="entry name" value="SKP1/BTB/POZ_sf"/>
</dbReference>
<dbReference type="GO" id="GO:0006511">
    <property type="term" value="P:ubiquitin-dependent protein catabolic process"/>
    <property type="evidence" value="ECO:0007669"/>
    <property type="project" value="InterPro"/>
</dbReference>
<proteinExistence type="inferred from homology"/>
<gene>
    <name evidence="6" type="primary">LOC107427757</name>
</gene>
<evidence type="ECO:0000313" key="5">
    <source>
        <dbReference type="Proteomes" id="UP001652623"/>
    </source>
</evidence>
<evidence type="ECO:0000313" key="6">
    <source>
        <dbReference type="RefSeq" id="XP_015893623.1"/>
    </source>
</evidence>
<dbReference type="UniPathway" id="UPA00143"/>
<keyword evidence="5" id="KW-1185">Reference proteome</keyword>
<comment type="pathway">
    <text evidence="1">Protein modification; protein ubiquitination.</text>
</comment>
<dbReference type="AlphaFoldDB" id="A0A6P4AWL0"/>
<dbReference type="InterPro" id="IPR016072">
    <property type="entry name" value="Skp1_comp_dimer"/>
</dbReference>
<protein>
    <submittedName>
        <fullName evidence="6">SKP1-like protein 1A</fullName>
    </submittedName>
</protein>